<keyword evidence="4 7" id="KW-0808">Transferase</keyword>
<name>A0A158AAH7_9BURK</name>
<dbReference type="Pfam" id="PF00535">
    <property type="entry name" value="Glycos_transf_2"/>
    <property type="match status" value="1"/>
</dbReference>
<evidence type="ECO:0000256" key="1">
    <source>
        <dbReference type="ARBA" id="ARBA00004236"/>
    </source>
</evidence>
<dbReference type="GO" id="GO:0016757">
    <property type="term" value="F:glycosyltransferase activity"/>
    <property type="evidence" value="ECO:0007669"/>
    <property type="project" value="UniProtKB-KW"/>
</dbReference>
<dbReference type="Gene3D" id="3.90.550.10">
    <property type="entry name" value="Spore Coat Polysaccharide Biosynthesis Protein SpsA, Chain A"/>
    <property type="match status" value="1"/>
</dbReference>
<dbReference type="RefSeq" id="WP_061160015.1">
    <property type="nucleotide sequence ID" value="NZ_FCOI02000005.1"/>
</dbReference>
<evidence type="ECO:0000313" key="7">
    <source>
        <dbReference type="EMBL" id="SAK54842.1"/>
    </source>
</evidence>
<dbReference type="Proteomes" id="UP000054624">
    <property type="component" value="Unassembled WGS sequence"/>
</dbReference>
<keyword evidence="3" id="KW-0328">Glycosyltransferase</keyword>
<accession>A0A158AAH7</accession>
<evidence type="ECO:0000256" key="5">
    <source>
        <dbReference type="ARBA" id="ARBA00023136"/>
    </source>
</evidence>
<evidence type="ECO:0000256" key="2">
    <source>
        <dbReference type="ARBA" id="ARBA00022475"/>
    </source>
</evidence>
<dbReference type="AlphaFoldDB" id="A0A158AAH7"/>
<dbReference type="EMBL" id="FCOI02000005">
    <property type="protein sequence ID" value="SAK54842.1"/>
    <property type="molecule type" value="Genomic_DNA"/>
</dbReference>
<feature type="domain" description="Glycosyltransferase 2-like" evidence="6">
    <location>
        <begin position="4"/>
        <end position="124"/>
    </location>
</feature>
<dbReference type="OrthoDB" id="9777873at2"/>
<dbReference type="PANTHER" id="PTHR43646">
    <property type="entry name" value="GLYCOSYLTRANSFERASE"/>
    <property type="match status" value="1"/>
</dbReference>
<evidence type="ECO:0000256" key="4">
    <source>
        <dbReference type="ARBA" id="ARBA00022679"/>
    </source>
</evidence>
<dbReference type="InterPro" id="IPR001173">
    <property type="entry name" value="Glyco_trans_2-like"/>
</dbReference>
<proteinExistence type="predicted"/>
<dbReference type="SUPFAM" id="SSF53448">
    <property type="entry name" value="Nucleotide-diphospho-sugar transferases"/>
    <property type="match status" value="1"/>
</dbReference>
<sequence>MLAIVIPAHNEAAHIGACVTAARRAADHHQLLGEAACVIVVADSCTDDTAGIARALGAEVSRIDARNVGIARAHGAERALALGARWLAFTDADTTVADDWLVRQLDCCADAVCGVIGVRDWSPHIGAVREHFGRTYTDADGHRHIHGANLGVSAKAYVQAGGFAPLESSEDVALVEALMAIGARIEWSASPRVLTSARTDFRAKKGFGATLLEVSRRYLPIGNDAADSADAVAIAA</sequence>
<keyword evidence="5" id="KW-0472">Membrane</keyword>
<dbReference type="STRING" id="1777137.AWB76_02074"/>
<evidence type="ECO:0000259" key="6">
    <source>
        <dbReference type="Pfam" id="PF00535"/>
    </source>
</evidence>
<organism evidence="7 8">
    <name type="scientific">Caballeronia temeraria</name>
    <dbReference type="NCBI Taxonomy" id="1777137"/>
    <lineage>
        <taxon>Bacteria</taxon>
        <taxon>Pseudomonadati</taxon>
        <taxon>Pseudomonadota</taxon>
        <taxon>Betaproteobacteria</taxon>
        <taxon>Burkholderiales</taxon>
        <taxon>Burkholderiaceae</taxon>
        <taxon>Caballeronia</taxon>
    </lineage>
</organism>
<comment type="subcellular location">
    <subcellularLocation>
        <location evidence="1">Cell membrane</location>
    </subcellularLocation>
</comment>
<evidence type="ECO:0000313" key="8">
    <source>
        <dbReference type="Proteomes" id="UP000054624"/>
    </source>
</evidence>
<reference evidence="8" key="1">
    <citation type="submission" date="2016-01" db="EMBL/GenBank/DDBJ databases">
        <authorList>
            <person name="Peeters Charlotte."/>
        </authorList>
    </citation>
    <scope>NUCLEOTIDE SEQUENCE [LARGE SCALE GENOMIC DNA]</scope>
</reference>
<dbReference type="GO" id="GO:0005886">
    <property type="term" value="C:plasma membrane"/>
    <property type="evidence" value="ECO:0007669"/>
    <property type="project" value="UniProtKB-SubCell"/>
</dbReference>
<dbReference type="InterPro" id="IPR029044">
    <property type="entry name" value="Nucleotide-diphossugar_trans"/>
</dbReference>
<dbReference type="PANTHER" id="PTHR43646:SF2">
    <property type="entry name" value="GLYCOSYLTRANSFERASE 2-LIKE DOMAIN-CONTAINING PROTEIN"/>
    <property type="match status" value="1"/>
</dbReference>
<protein>
    <submittedName>
        <fullName evidence="7">Glycosyl transferase family 2</fullName>
    </submittedName>
</protein>
<evidence type="ECO:0000256" key="3">
    <source>
        <dbReference type="ARBA" id="ARBA00022676"/>
    </source>
</evidence>
<keyword evidence="2" id="KW-1003">Cell membrane</keyword>
<keyword evidence="8" id="KW-1185">Reference proteome</keyword>
<gene>
    <name evidence="7" type="ORF">AWB76_02074</name>
</gene>